<proteinExistence type="predicted"/>
<dbReference type="AlphaFoldDB" id="A0A011W050"/>
<evidence type="ECO:0000313" key="1">
    <source>
        <dbReference type="EMBL" id="EXM40956.1"/>
    </source>
</evidence>
<dbReference type="Proteomes" id="UP000021369">
    <property type="component" value="Unassembled WGS sequence"/>
</dbReference>
<dbReference type="OrthoDB" id="1907105at2"/>
<dbReference type="EMBL" id="JEOB01000001">
    <property type="protein sequence ID" value="EXM40956.1"/>
    <property type="molecule type" value="Genomic_DNA"/>
</dbReference>
<comment type="caution">
    <text evidence="1">The sequence shown here is derived from an EMBL/GenBank/DDBJ whole genome shotgun (WGS) entry which is preliminary data.</text>
</comment>
<protein>
    <recommendedName>
        <fullName evidence="3">Phage tail protein</fullName>
    </recommendedName>
</protein>
<organism evidence="1 2">
    <name type="scientific">Ruminococcus albus SY3</name>
    <dbReference type="NCBI Taxonomy" id="1341156"/>
    <lineage>
        <taxon>Bacteria</taxon>
        <taxon>Bacillati</taxon>
        <taxon>Bacillota</taxon>
        <taxon>Clostridia</taxon>
        <taxon>Eubacteriales</taxon>
        <taxon>Oscillospiraceae</taxon>
        <taxon>Ruminococcus</taxon>
    </lineage>
</organism>
<reference evidence="1 2" key="1">
    <citation type="submission" date="2013-06" db="EMBL/GenBank/DDBJ databases">
        <title>Rumen cellulosomics: divergent fiber-degrading strategies revealed by comparative genome-wide analysis of six Ruminococcal strains.</title>
        <authorList>
            <person name="Dassa B."/>
            <person name="Borovok I."/>
            <person name="Lamed R."/>
            <person name="Flint H."/>
            <person name="Yeoman C.J."/>
            <person name="White B."/>
            <person name="Bayer E.A."/>
        </authorList>
    </citation>
    <scope>NUCLEOTIDE SEQUENCE [LARGE SCALE GENOMIC DNA]</scope>
    <source>
        <strain evidence="1 2">SY3</strain>
    </source>
</reference>
<evidence type="ECO:0008006" key="3">
    <source>
        <dbReference type="Google" id="ProtNLM"/>
    </source>
</evidence>
<keyword evidence="2" id="KW-1185">Reference proteome</keyword>
<evidence type="ECO:0000313" key="2">
    <source>
        <dbReference type="Proteomes" id="UP000021369"/>
    </source>
</evidence>
<dbReference type="Gene3D" id="2.40.30.200">
    <property type="match status" value="1"/>
</dbReference>
<accession>A0A011W050</accession>
<dbReference type="PATRIC" id="fig|1341156.4.peg.58"/>
<sequence length="252" mass="29057">MFNNLALGKHGIKFGGRDSKRDLELILTDADIGSVQLKTVDVSIPYNNRPLSFDFSQICGEPIYQPRKLRFEFAMTAPTARIWQDRYRNVCAWLMRQPRSNLYFDVIRDYHFTARCDDVSIEQMYNDHTGRFTATFTANPMMISEDYADTPWDLFSFSDDCMNKTKIAISNTQTIQFFSYANKDIIPRLSLVSPTGHKIGLVVLNGVQLPAIEHNDRSWFRRDDFVVKPGTNTLRIASVNTMLYIDLVEEVL</sequence>
<gene>
    <name evidence="1" type="ORF">RASY3_01680</name>
</gene>
<name>A0A011W050_RUMAL</name>
<dbReference type="RefSeq" id="WP_037284587.1">
    <property type="nucleotide sequence ID" value="NZ_JEOB01000001.1"/>
</dbReference>